<organism evidence="1 2">
    <name type="scientific">Ajellomyces capsulatus (strain H88)</name>
    <name type="common">Darling's disease fungus</name>
    <name type="synonym">Histoplasma capsulatum</name>
    <dbReference type="NCBI Taxonomy" id="544711"/>
    <lineage>
        <taxon>Eukaryota</taxon>
        <taxon>Fungi</taxon>
        <taxon>Dikarya</taxon>
        <taxon>Ascomycota</taxon>
        <taxon>Pezizomycotina</taxon>
        <taxon>Eurotiomycetes</taxon>
        <taxon>Eurotiomycetidae</taxon>
        <taxon>Onygenales</taxon>
        <taxon>Ajellomycetaceae</taxon>
        <taxon>Histoplasma</taxon>
    </lineage>
</organism>
<gene>
    <name evidence="1" type="ORF">I7I53_06798</name>
</gene>
<evidence type="ECO:0000313" key="2">
    <source>
        <dbReference type="Proteomes" id="UP000663419"/>
    </source>
</evidence>
<dbReference type="VEuPathDB" id="FungiDB:I7I53_06798"/>
<dbReference type="Proteomes" id="UP000663419">
    <property type="component" value="Chromosome 2"/>
</dbReference>
<name>A0A8A1LCZ4_AJEC8</name>
<dbReference type="AlphaFoldDB" id="A0A8A1LCZ4"/>
<protein>
    <submittedName>
        <fullName evidence="1">Uncharacterized protein</fullName>
    </submittedName>
</protein>
<reference evidence="1" key="1">
    <citation type="submission" date="2021-01" db="EMBL/GenBank/DDBJ databases">
        <title>Chromosome-level genome assembly of a human fungal pathogen reveals clustering of transcriptionally co-regulated genes.</title>
        <authorList>
            <person name="Voorhies M."/>
            <person name="Cohen S."/>
            <person name="Shea T.P."/>
            <person name="Petrus S."/>
            <person name="Munoz J.F."/>
            <person name="Poplawski S."/>
            <person name="Goldman W.E."/>
            <person name="Michael T."/>
            <person name="Cuomo C.A."/>
            <person name="Sil A."/>
            <person name="Beyhan S."/>
        </authorList>
    </citation>
    <scope>NUCLEOTIDE SEQUENCE</scope>
    <source>
        <strain evidence="1">H88</strain>
    </source>
</reference>
<accession>A0A8A1LCZ4</accession>
<sequence length="83" mass="9532">MTVNESESVDLRDLVDSQWAKPRGQRALILMLLESSKLLAQRFFVVQQFRLNTVPLNRYGGHAVPEHPSFHRSKWPHLIPALG</sequence>
<proteinExistence type="predicted"/>
<evidence type="ECO:0000313" key="1">
    <source>
        <dbReference type="EMBL" id="QSS51470.1"/>
    </source>
</evidence>
<dbReference type="EMBL" id="CP069103">
    <property type="protein sequence ID" value="QSS51470.1"/>
    <property type="molecule type" value="Genomic_DNA"/>
</dbReference>